<feature type="transmembrane region" description="Helical" evidence="1">
    <location>
        <begin position="78"/>
        <end position="101"/>
    </location>
</feature>
<accession>A0A328BV98</accession>
<feature type="transmembrane region" description="Helical" evidence="1">
    <location>
        <begin position="194"/>
        <end position="212"/>
    </location>
</feature>
<keyword evidence="1" id="KW-0812">Transmembrane</keyword>
<comment type="caution">
    <text evidence="2">The sequence shown here is derived from an EMBL/GenBank/DDBJ whole genome shotgun (WGS) entry which is preliminary data.</text>
</comment>
<proteinExistence type="predicted"/>
<feature type="transmembrane region" description="Helical" evidence="1">
    <location>
        <begin position="151"/>
        <end position="173"/>
    </location>
</feature>
<evidence type="ECO:0000313" key="2">
    <source>
        <dbReference type="EMBL" id="RAK69966.1"/>
    </source>
</evidence>
<keyword evidence="3" id="KW-1185">Reference proteome</keyword>
<dbReference type="Proteomes" id="UP000248553">
    <property type="component" value="Unassembled WGS sequence"/>
</dbReference>
<dbReference type="RefSeq" id="WP_111476702.1">
    <property type="nucleotide sequence ID" value="NZ_QHKM01000001.1"/>
</dbReference>
<dbReference type="AlphaFoldDB" id="A0A328BV98"/>
<protein>
    <submittedName>
        <fullName evidence="2">Uncharacterized protein</fullName>
    </submittedName>
</protein>
<evidence type="ECO:0000256" key="1">
    <source>
        <dbReference type="SAM" id="Phobius"/>
    </source>
</evidence>
<feature type="transmembrane region" description="Helical" evidence="1">
    <location>
        <begin position="113"/>
        <end position="131"/>
    </location>
</feature>
<feature type="transmembrane region" description="Helical" evidence="1">
    <location>
        <begin position="257"/>
        <end position="276"/>
    </location>
</feature>
<keyword evidence="1" id="KW-0472">Membrane</keyword>
<name>A0A328BV98_9BACT</name>
<evidence type="ECO:0000313" key="3">
    <source>
        <dbReference type="Proteomes" id="UP000248553"/>
    </source>
</evidence>
<dbReference type="OrthoDB" id="877309at2"/>
<feature type="transmembrane region" description="Helical" evidence="1">
    <location>
        <begin position="224"/>
        <end position="245"/>
    </location>
</feature>
<keyword evidence="1" id="KW-1133">Transmembrane helix</keyword>
<reference evidence="3" key="1">
    <citation type="submission" date="2018-05" db="EMBL/GenBank/DDBJ databases">
        <authorList>
            <person name="Nie L."/>
        </authorList>
    </citation>
    <scope>NUCLEOTIDE SEQUENCE [LARGE SCALE GENOMIC DNA]</scope>
    <source>
        <strain evidence="3">NL</strain>
    </source>
</reference>
<gene>
    <name evidence="2" type="ORF">DLM85_03685</name>
</gene>
<dbReference type="EMBL" id="QHKM01000001">
    <property type="protein sequence ID" value="RAK69966.1"/>
    <property type="molecule type" value="Genomic_DNA"/>
</dbReference>
<sequence length="283" mass="31169">MSVTDTSLQSSSTDIGQKTLIAGFNATLLFVLAYLTADTVYRLATVLMARQLHIPGVWGLSRVRFLIADTSWWRQAVVAVYSVGPAVCLVLGIVAALWFWQRARLRRGLLKQYLVWLVLHCLNLFFGAMVADTITQSGFWYVPSWVFLAGNAVNVAVAVLSGLTLLALGYLAAPLFLQSHDSRTLMRYEQRRRLLWATLFAPWLLGSALIGLAKYPDMSTNEWLHLATLILALVPLAVGSTNELFEFTVEMPQKTRVAGGLVVLVVLALVAARVVLGHGLHFG</sequence>
<organism evidence="2 3">
    <name type="scientific">Hymenobacter edaphi</name>
    <dbReference type="NCBI Taxonomy" id="2211146"/>
    <lineage>
        <taxon>Bacteria</taxon>
        <taxon>Pseudomonadati</taxon>
        <taxon>Bacteroidota</taxon>
        <taxon>Cytophagia</taxon>
        <taxon>Cytophagales</taxon>
        <taxon>Hymenobacteraceae</taxon>
        <taxon>Hymenobacter</taxon>
    </lineage>
</organism>
<feature type="transmembrane region" description="Helical" evidence="1">
    <location>
        <begin position="20"/>
        <end position="37"/>
    </location>
</feature>